<evidence type="ECO:0000259" key="8">
    <source>
        <dbReference type="PROSITE" id="PS51329"/>
    </source>
</evidence>
<dbReference type="GO" id="GO:0015631">
    <property type="term" value="F:tubulin binding"/>
    <property type="evidence" value="ECO:0007669"/>
    <property type="project" value="InterPro"/>
</dbReference>
<feature type="compositionally biased region" description="Low complexity" evidence="7">
    <location>
        <begin position="148"/>
        <end position="157"/>
    </location>
</feature>
<dbReference type="FunFam" id="1.20.58.1250:FF:000002">
    <property type="entry name" value="Tubulin-specific chaperone c, putative"/>
    <property type="match status" value="1"/>
</dbReference>
<evidence type="ECO:0000256" key="5">
    <source>
        <dbReference type="ARBA" id="ARBA00023186"/>
    </source>
</evidence>
<dbReference type="GO" id="GO:0007023">
    <property type="term" value="P:post-chaperonin tubulin folding pathway"/>
    <property type="evidence" value="ECO:0007669"/>
    <property type="project" value="InterPro"/>
</dbReference>
<feature type="compositionally biased region" description="Polar residues" evidence="7">
    <location>
        <begin position="128"/>
        <end position="147"/>
    </location>
</feature>
<dbReference type="RefSeq" id="XP_064710292.1">
    <property type="nucleotide sequence ID" value="XM_064851289.1"/>
</dbReference>
<accession>A0AAV9NL95</accession>
<protein>
    <recommendedName>
        <fullName evidence="8">C-CAP/cofactor C-like domain-containing protein</fullName>
    </recommendedName>
</protein>
<evidence type="ECO:0000256" key="3">
    <source>
        <dbReference type="ARBA" id="ARBA00022490"/>
    </source>
</evidence>
<dbReference type="Gene3D" id="1.20.58.1250">
    <property type="entry name" value="Tubulin Binding Cofactor C, N-terminal domain"/>
    <property type="match status" value="1"/>
</dbReference>
<dbReference type="EMBL" id="JAVRRD010000003">
    <property type="protein sequence ID" value="KAK5061195.1"/>
    <property type="molecule type" value="Genomic_DNA"/>
</dbReference>
<feature type="domain" description="C-CAP/cofactor C-like" evidence="8">
    <location>
        <begin position="178"/>
        <end position="335"/>
    </location>
</feature>
<dbReference type="Pfam" id="PF07986">
    <property type="entry name" value="TBCC"/>
    <property type="match status" value="1"/>
</dbReference>
<dbReference type="InterPro" id="IPR017901">
    <property type="entry name" value="C-CAP_CF_C-like"/>
</dbReference>
<comment type="caution">
    <text evidence="9">The sequence shown here is derived from an EMBL/GenBank/DDBJ whole genome shotgun (WGS) entry which is preliminary data.</text>
</comment>
<dbReference type="PANTHER" id="PTHR15139:SF0">
    <property type="entry name" value="TUBULIN-SPECIFIC CHAPERONE C"/>
    <property type="match status" value="1"/>
</dbReference>
<dbReference type="PROSITE" id="PS51329">
    <property type="entry name" value="C_CAP_COFACTOR_C"/>
    <property type="match status" value="1"/>
</dbReference>
<dbReference type="Gene3D" id="2.160.20.70">
    <property type="match status" value="1"/>
</dbReference>
<evidence type="ECO:0000256" key="6">
    <source>
        <dbReference type="ARBA" id="ARBA00026055"/>
    </source>
</evidence>
<keyword evidence="3" id="KW-0963">Cytoplasm</keyword>
<organism evidence="9 10">
    <name type="scientific">Exophiala bonariae</name>
    <dbReference type="NCBI Taxonomy" id="1690606"/>
    <lineage>
        <taxon>Eukaryota</taxon>
        <taxon>Fungi</taxon>
        <taxon>Dikarya</taxon>
        <taxon>Ascomycota</taxon>
        <taxon>Pezizomycotina</taxon>
        <taxon>Eurotiomycetes</taxon>
        <taxon>Chaetothyriomycetidae</taxon>
        <taxon>Chaetothyriales</taxon>
        <taxon>Herpotrichiellaceae</taxon>
        <taxon>Exophiala</taxon>
    </lineage>
</organism>
<dbReference type="AlphaFoldDB" id="A0AAV9NL95"/>
<dbReference type="PANTHER" id="PTHR15139">
    <property type="entry name" value="TUBULIN FOLDING COFACTOR C"/>
    <property type="match status" value="1"/>
</dbReference>
<gene>
    <name evidence="9" type="ORF">LTR84_007737</name>
</gene>
<keyword evidence="10" id="KW-1185">Reference proteome</keyword>
<dbReference type="GeneID" id="89975902"/>
<keyword evidence="4" id="KW-0007">Acetylation</keyword>
<dbReference type="SMART" id="SM00673">
    <property type="entry name" value="CARP"/>
    <property type="match status" value="2"/>
</dbReference>
<comment type="subunit">
    <text evidence="6">Supercomplex made of cofactors A to E. Cofactors A and D function by capturing and stabilizing tubulin in a quasi-native conformation. Cofactor E binds to the cofactor D-tubulin complex; interaction with cofactor C then causes the release of tubulin polypeptides that are committed to the native state.</text>
</comment>
<dbReference type="GO" id="GO:0007021">
    <property type="term" value="P:tubulin complex assembly"/>
    <property type="evidence" value="ECO:0007669"/>
    <property type="project" value="TreeGrafter"/>
</dbReference>
<evidence type="ECO:0000313" key="9">
    <source>
        <dbReference type="EMBL" id="KAK5061195.1"/>
    </source>
</evidence>
<evidence type="ECO:0000256" key="1">
    <source>
        <dbReference type="ARBA" id="ARBA00004496"/>
    </source>
</evidence>
<dbReference type="Pfam" id="PF16752">
    <property type="entry name" value="TBCC_N"/>
    <property type="match status" value="1"/>
</dbReference>
<reference evidence="9 10" key="1">
    <citation type="submission" date="2023-08" db="EMBL/GenBank/DDBJ databases">
        <title>Black Yeasts Isolated from many extreme environments.</title>
        <authorList>
            <person name="Coleine C."/>
            <person name="Stajich J.E."/>
            <person name="Selbmann L."/>
        </authorList>
    </citation>
    <scope>NUCLEOTIDE SEQUENCE [LARGE SCALE GENOMIC DNA]</scope>
    <source>
        <strain evidence="9 10">CCFEE 5792</strain>
    </source>
</reference>
<sequence>MAELSNQQRFFHYFQQEITALQEQMDRLADTALIGGERSDATDHCLAGITRLSSEVKDASGYLPSYDQRTYAQAVQALQEKLEESKQTFAPKPKFSFKSTHKSPSALSLSDAAELAAQKRRDIPGYLSPSSQDTPNASFPNTPPNEKSSSSGQISSSTAEKTGIDEEDDEGLTTKDRPALSTTATSISVANQKNTHIILPSTALHSHTPCNLQRLSSCVVDLSVPSTATSPFASLTINSTTASLLVCGSVAGPAHITGLKNSVLVLKARQFRMHECQDVDVYLHCSSRPIIEDCKGIRFSPLPKFETDLLASSQPHSDQQAEPANQWDQVDDFKWIKSEPSPNWSILPPGDSIPDETWREVVPGGPGWSTTQILKAVGITG</sequence>
<dbReference type="InterPro" id="IPR016098">
    <property type="entry name" value="CAP/MinC_C"/>
</dbReference>
<dbReference type="InterPro" id="IPR027684">
    <property type="entry name" value="TBCC"/>
</dbReference>
<evidence type="ECO:0000313" key="10">
    <source>
        <dbReference type="Proteomes" id="UP001358417"/>
    </source>
</evidence>
<name>A0AAV9NL95_9EURO</name>
<evidence type="ECO:0000256" key="2">
    <source>
        <dbReference type="ARBA" id="ARBA00008848"/>
    </source>
</evidence>
<dbReference type="InterPro" id="IPR031925">
    <property type="entry name" value="TBCC_N"/>
</dbReference>
<evidence type="ECO:0000256" key="4">
    <source>
        <dbReference type="ARBA" id="ARBA00022990"/>
    </source>
</evidence>
<keyword evidence="5" id="KW-0143">Chaperone</keyword>
<evidence type="ECO:0000256" key="7">
    <source>
        <dbReference type="SAM" id="MobiDB-lite"/>
    </source>
</evidence>
<dbReference type="InterPro" id="IPR038397">
    <property type="entry name" value="TBCC_N_sf"/>
</dbReference>
<dbReference type="InterPro" id="IPR006599">
    <property type="entry name" value="CARP_motif"/>
</dbReference>
<dbReference type="InterPro" id="IPR012945">
    <property type="entry name" value="Tubulin-bd_cofactor_C_dom"/>
</dbReference>
<dbReference type="GO" id="GO:0005737">
    <property type="term" value="C:cytoplasm"/>
    <property type="evidence" value="ECO:0007669"/>
    <property type="project" value="UniProtKB-SubCell"/>
</dbReference>
<comment type="subcellular location">
    <subcellularLocation>
        <location evidence="1">Cytoplasm</location>
    </subcellularLocation>
</comment>
<proteinExistence type="inferred from homology"/>
<dbReference type="Proteomes" id="UP001358417">
    <property type="component" value="Unassembled WGS sequence"/>
</dbReference>
<comment type="similarity">
    <text evidence="2">Belongs to the TBCC family.</text>
</comment>
<feature type="region of interest" description="Disordered" evidence="7">
    <location>
        <begin position="124"/>
        <end position="186"/>
    </location>
</feature>